<dbReference type="InterPro" id="IPR020846">
    <property type="entry name" value="MFS_dom"/>
</dbReference>
<feature type="transmembrane region" description="Helical" evidence="7">
    <location>
        <begin position="307"/>
        <end position="329"/>
    </location>
</feature>
<sequence length="396" mass="43154">MDTWKINLIAVWLGCFFTGMAISQILPFLPLYIEQLGVHNDKALTVWSGVTFSVTFLISAFVSPLWGAVADRRGRKLMLLRAALGMSIVILLQAFIQHPWQLLILRAVMGLTSGFTPNAMALIASEAPATRSGWALSIVSTGQVSGVLLGPLIGGLLADSVGLRTVFILNACLLLICFVITLFMVREPSKASESKKIYTGDAQSGIARYSWAIVVLFFTTLLVQMINGSVSPVLTLFVRELSPDTHNLAFLSGFITSVAGLSALISAPILGKTGDRIGAEKTLTASLIFIFFLFVGMYYVTDISQFTFLRFMTGFADGAMFPAVQSLLLKLSDKNSTGKIFGYNQSFMYLGNVFGPLFGAGVSAVAGYRWVFMSTAFLAVINIMLLVWVWKKLKIR</sequence>
<feature type="domain" description="Major facilitator superfamily (MFS) profile" evidence="8">
    <location>
        <begin position="7"/>
        <end position="394"/>
    </location>
</feature>
<proteinExistence type="predicted"/>
<dbReference type="InterPro" id="IPR036259">
    <property type="entry name" value="MFS_trans_sf"/>
</dbReference>
<comment type="subcellular location">
    <subcellularLocation>
        <location evidence="1">Cell membrane</location>
        <topology evidence="1">Multi-pass membrane protein</topology>
    </subcellularLocation>
</comment>
<feature type="transmembrane region" description="Helical" evidence="7">
    <location>
        <begin position="102"/>
        <end position="122"/>
    </location>
</feature>
<feature type="transmembrane region" description="Helical" evidence="7">
    <location>
        <begin position="206"/>
        <end position="226"/>
    </location>
</feature>
<comment type="caution">
    <text evidence="9">The sequence shown here is derived from an EMBL/GenBank/DDBJ whole genome shotgun (WGS) entry which is preliminary data.</text>
</comment>
<evidence type="ECO:0000256" key="1">
    <source>
        <dbReference type="ARBA" id="ARBA00004651"/>
    </source>
</evidence>
<dbReference type="SUPFAM" id="SSF103473">
    <property type="entry name" value="MFS general substrate transporter"/>
    <property type="match status" value="2"/>
</dbReference>
<dbReference type="Pfam" id="PF00083">
    <property type="entry name" value="Sugar_tr"/>
    <property type="match status" value="1"/>
</dbReference>
<dbReference type="InterPro" id="IPR001958">
    <property type="entry name" value="Tet-R_TetA/multi-R_MdtG-like"/>
</dbReference>
<dbReference type="AlphaFoldDB" id="A0AB34VEH7"/>
<dbReference type="Gene3D" id="1.20.1250.20">
    <property type="entry name" value="MFS general substrate transporter like domains"/>
    <property type="match status" value="2"/>
</dbReference>
<feature type="transmembrane region" description="Helical" evidence="7">
    <location>
        <begin position="370"/>
        <end position="390"/>
    </location>
</feature>
<evidence type="ECO:0000256" key="2">
    <source>
        <dbReference type="ARBA" id="ARBA00022448"/>
    </source>
</evidence>
<dbReference type="Pfam" id="PF07690">
    <property type="entry name" value="MFS_1"/>
    <property type="match status" value="1"/>
</dbReference>
<evidence type="ECO:0000259" key="8">
    <source>
        <dbReference type="PROSITE" id="PS50850"/>
    </source>
</evidence>
<evidence type="ECO:0000256" key="6">
    <source>
        <dbReference type="ARBA" id="ARBA00023136"/>
    </source>
</evidence>
<dbReference type="GO" id="GO:0005886">
    <property type="term" value="C:plasma membrane"/>
    <property type="evidence" value="ECO:0007669"/>
    <property type="project" value="UniProtKB-SubCell"/>
</dbReference>
<evidence type="ECO:0000256" key="4">
    <source>
        <dbReference type="ARBA" id="ARBA00022692"/>
    </source>
</evidence>
<dbReference type="PANTHER" id="PTHR43414:SF6">
    <property type="entry name" value="MULTIDRUG RESISTANCE PROTEIN MDTG"/>
    <property type="match status" value="1"/>
</dbReference>
<keyword evidence="3" id="KW-1003">Cell membrane</keyword>
<feature type="transmembrane region" description="Helical" evidence="7">
    <location>
        <begin position="341"/>
        <end position="364"/>
    </location>
</feature>
<reference evidence="9 10" key="1">
    <citation type="journal article" date="2016" name="Front. Microbiol.">
        <title>Genomic Resource of Rice Seed Associated Bacteria.</title>
        <authorList>
            <person name="Midha S."/>
            <person name="Bansal K."/>
            <person name="Sharma S."/>
            <person name="Kumar N."/>
            <person name="Patil P.P."/>
            <person name="Chaudhry V."/>
            <person name="Patil P.B."/>
        </authorList>
    </citation>
    <scope>NUCLEOTIDE SEQUENCE [LARGE SCALE GENOMIC DNA]</scope>
    <source>
        <strain evidence="9 10">RSA13</strain>
    </source>
</reference>
<keyword evidence="5 7" id="KW-1133">Transmembrane helix</keyword>
<accession>A0AB34VEH7</accession>
<evidence type="ECO:0000256" key="7">
    <source>
        <dbReference type="SAM" id="Phobius"/>
    </source>
</evidence>
<organism evidence="9 10">
    <name type="scientific">Pantoea stewartii</name>
    <dbReference type="NCBI Taxonomy" id="66269"/>
    <lineage>
        <taxon>Bacteria</taxon>
        <taxon>Pseudomonadati</taxon>
        <taxon>Pseudomonadota</taxon>
        <taxon>Gammaproteobacteria</taxon>
        <taxon>Enterobacterales</taxon>
        <taxon>Erwiniaceae</taxon>
        <taxon>Pantoea</taxon>
    </lineage>
</organism>
<evidence type="ECO:0000313" key="9">
    <source>
        <dbReference type="EMBL" id="KTS96683.1"/>
    </source>
</evidence>
<dbReference type="Proteomes" id="UP000072520">
    <property type="component" value="Unassembled WGS sequence"/>
</dbReference>
<dbReference type="PRINTS" id="PR01035">
    <property type="entry name" value="TCRTETA"/>
</dbReference>
<dbReference type="RefSeq" id="WP_058708837.1">
    <property type="nucleotide sequence ID" value="NZ_LDSI01000018.1"/>
</dbReference>
<dbReference type="PANTHER" id="PTHR43414">
    <property type="entry name" value="MULTIDRUG RESISTANCE PROTEIN MDTG"/>
    <property type="match status" value="1"/>
</dbReference>
<protein>
    <submittedName>
        <fullName evidence="9">Multidrug transporter</fullName>
    </submittedName>
</protein>
<keyword evidence="2" id="KW-0813">Transport</keyword>
<dbReference type="InterPro" id="IPR005828">
    <property type="entry name" value="MFS_sugar_transport-like"/>
</dbReference>
<feature type="transmembrane region" description="Helical" evidence="7">
    <location>
        <begin position="246"/>
        <end position="270"/>
    </location>
</feature>
<feature type="transmembrane region" description="Helical" evidence="7">
    <location>
        <begin position="282"/>
        <end position="301"/>
    </location>
</feature>
<evidence type="ECO:0000256" key="5">
    <source>
        <dbReference type="ARBA" id="ARBA00022989"/>
    </source>
</evidence>
<dbReference type="EMBL" id="LDSI01000018">
    <property type="protein sequence ID" value="KTS96683.1"/>
    <property type="molecule type" value="Genomic_DNA"/>
</dbReference>
<evidence type="ECO:0000313" key="10">
    <source>
        <dbReference type="Proteomes" id="UP000072520"/>
    </source>
</evidence>
<feature type="transmembrane region" description="Helical" evidence="7">
    <location>
        <begin position="47"/>
        <end position="66"/>
    </location>
</feature>
<dbReference type="InterPro" id="IPR011701">
    <property type="entry name" value="MFS"/>
</dbReference>
<feature type="transmembrane region" description="Helical" evidence="7">
    <location>
        <begin position="78"/>
        <end position="96"/>
    </location>
</feature>
<keyword evidence="4 7" id="KW-0812">Transmembrane</keyword>
<dbReference type="GO" id="GO:0022857">
    <property type="term" value="F:transmembrane transporter activity"/>
    <property type="evidence" value="ECO:0007669"/>
    <property type="project" value="InterPro"/>
</dbReference>
<name>A0AB34VEH7_9GAMM</name>
<gene>
    <name evidence="9" type="ORF">RSA13_13745</name>
</gene>
<evidence type="ECO:0000256" key="3">
    <source>
        <dbReference type="ARBA" id="ARBA00022475"/>
    </source>
</evidence>
<keyword evidence="6 7" id="KW-0472">Membrane</keyword>
<feature type="transmembrane region" description="Helical" evidence="7">
    <location>
        <begin position="134"/>
        <end position="154"/>
    </location>
</feature>
<dbReference type="PROSITE" id="PS50850">
    <property type="entry name" value="MFS"/>
    <property type="match status" value="1"/>
</dbReference>
<feature type="transmembrane region" description="Helical" evidence="7">
    <location>
        <begin position="166"/>
        <end position="185"/>
    </location>
</feature>